<dbReference type="Proteomes" id="UP001189429">
    <property type="component" value="Unassembled WGS sequence"/>
</dbReference>
<feature type="non-terminal residue" evidence="2">
    <location>
        <position position="429"/>
    </location>
</feature>
<evidence type="ECO:0000256" key="1">
    <source>
        <dbReference type="SAM" id="MobiDB-lite"/>
    </source>
</evidence>
<comment type="caution">
    <text evidence="2">The sequence shown here is derived from an EMBL/GenBank/DDBJ whole genome shotgun (WGS) entry which is preliminary data.</text>
</comment>
<feature type="compositionally biased region" description="Basic and acidic residues" evidence="1">
    <location>
        <begin position="210"/>
        <end position="221"/>
    </location>
</feature>
<evidence type="ECO:0000313" key="3">
    <source>
        <dbReference type="Proteomes" id="UP001189429"/>
    </source>
</evidence>
<dbReference type="EMBL" id="CAUYUJ010022302">
    <property type="protein sequence ID" value="CAK0909991.1"/>
    <property type="molecule type" value="Genomic_DNA"/>
</dbReference>
<accession>A0ABN9YEU7</accession>
<keyword evidence="3" id="KW-1185">Reference proteome</keyword>
<feature type="compositionally biased region" description="Basic and acidic residues" evidence="1">
    <location>
        <begin position="45"/>
        <end position="61"/>
    </location>
</feature>
<sequence>MNATRKLKVYEAVFTAMTEQVDASEAHKLVVAIRGQLGPNTTDSLDDKHGRCEGKGKLHTTETNAKTDQETINPMWVEPPRNFKRALHAADAPTGEMQRPPTSDALTTAVQSDRPQEGDAIKRALRLSAGAADLDQNPGRFPRSGRVSELPRSSGSVKCWADLGALIVMVGQQKEFIGQVHFALAQSLKALKRAMGAAALQKKRSGQRQNEPDDAAKADLPRGVEQATAKLEFSKNAAYFALDRKSAGRASVRGTNAAAACEVRRAFLSGYVPNCFRHWFESNLLPSVRWLVSGAIHMRLVDSCALCNGVARGDFEVGKQLDVLSASVAPAAPAAETQSCVAARRRPWPLAAPDAQRMSSWERGPALVPVQARGMPRSPPAVPVLAHVASNASVGSVVAVAGPPRTPRLAALLATGAPPPLPGAAGCGR</sequence>
<feature type="region of interest" description="Disordered" evidence="1">
    <location>
        <begin position="41"/>
        <end position="61"/>
    </location>
</feature>
<feature type="region of interest" description="Disordered" evidence="1">
    <location>
        <begin position="201"/>
        <end position="221"/>
    </location>
</feature>
<evidence type="ECO:0000313" key="2">
    <source>
        <dbReference type="EMBL" id="CAK0909991.1"/>
    </source>
</evidence>
<reference evidence="2" key="1">
    <citation type="submission" date="2023-10" db="EMBL/GenBank/DDBJ databases">
        <authorList>
            <person name="Chen Y."/>
            <person name="Shah S."/>
            <person name="Dougan E. K."/>
            <person name="Thang M."/>
            <person name="Chan C."/>
        </authorList>
    </citation>
    <scope>NUCLEOTIDE SEQUENCE [LARGE SCALE GENOMIC DNA]</scope>
</reference>
<gene>
    <name evidence="2" type="ORF">PCOR1329_LOCUS84266</name>
</gene>
<name>A0ABN9YEU7_9DINO</name>
<proteinExistence type="predicted"/>
<organism evidence="2 3">
    <name type="scientific">Prorocentrum cordatum</name>
    <dbReference type="NCBI Taxonomy" id="2364126"/>
    <lineage>
        <taxon>Eukaryota</taxon>
        <taxon>Sar</taxon>
        <taxon>Alveolata</taxon>
        <taxon>Dinophyceae</taxon>
        <taxon>Prorocentrales</taxon>
        <taxon>Prorocentraceae</taxon>
        <taxon>Prorocentrum</taxon>
    </lineage>
</organism>
<protein>
    <submittedName>
        <fullName evidence="2">Uncharacterized protein</fullName>
    </submittedName>
</protein>